<evidence type="ECO:0000313" key="13">
    <source>
        <dbReference type="EMBL" id="MDJ1135367.1"/>
    </source>
</evidence>
<dbReference type="PANTHER" id="PTHR43302">
    <property type="entry name" value="TRANSPORTER ARSB-RELATED"/>
    <property type="match status" value="1"/>
</dbReference>
<sequence length="460" mass="46533">MSAPQAEALSATLLAAVLIWAVARPQRWSEAVVAVPAAALVIATGAISLAHARDEAARLAPVIGFLAAVLVLARLCADEGLFHACGAWMAKAAAGGGGPRRLLAAVFVLASLTTAVLSLDTTVVLLTPVVFATAARLGIPARPHVYACAHLSNSASLLLPVSNLTNLLAFAASGLSFARFAGLMALPWAVAIAVEYVVFRRFFAADLTAAPIPDRADGRTGGLTGGLAGGLPHGSADGSAGDPADGPGAPDLRKAGSEGERFPLFPLFTVAGTLAGFLVTSAFGLDPVWAAAAGALALGVRAMARGHATPRGVVRAAGLPFLAFVLSLGVVVRAVVDHGLADWLGRALPDGTGLWALLGVAALAAVLANVINNLPAVLVLLPLTAHSGPGAVLAVLLGVNIGPNLTYAGSLATLLWRQALHQHAHSVRLREFTRLGMLTVPPALALAVVALWGSLRVLGG</sequence>
<dbReference type="PRINTS" id="PR00758">
    <property type="entry name" value="ARSENICPUMP"/>
</dbReference>
<feature type="domain" description="Citrate transporter-like" evidence="12">
    <location>
        <begin position="24"/>
        <end position="392"/>
    </location>
</feature>
<feature type="region of interest" description="Disordered" evidence="10">
    <location>
        <begin position="234"/>
        <end position="253"/>
    </location>
</feature>
<feature type="transmembrane region" description="Helical" evidence="11">
    <location>
        <begin position="33"/>
        <end position="52"/>
    </location>
</feature>
<dbReference type="InterPro" id="IPR004680">
    <property type="entry name" value="Cit_transptr-like_dom"/>
</dbReference>
<dbReference type="RefSeq" id="WP_274041815.1">
    <property type="nucleotide sequence ID" value="NZ_JANCPR020000028.1"/>
</dbReference>
<evidence type="ECO:0000256" key="1">
    <source>
        <dbReference type="ARBA" id="ARBA00004651"/>
    </source>
</evidence>
<dbReference type="Proteomes" id="UP001214441">
    <property type="component" value="Unassembled WGS sequence"/>
</dbReference>
<organism evidence="13 14">
    <name type="scientific">Streptomyces iconiensis</name>
    <dbReference type="NCBI Taxonomy" id="1384038"/>
    <lineage>
        <taxon>Bacteria</taxon>
        <taxon>Bacillati</taxon>
        <taxon>Actinomycetota</taxon>
        <taxon>Actinomycetes</taxon>
        <taxon>Kitasatosporales</taxon>
        <taxon>Streptomycetaceae</taxon>
        <taxon>Streptomyces</taxon>
    </lineage>
</organism>
<reference evidence="13 14" key="1">
    <citation type="submission" date="2023-05" db="EMBL/GenBank/DDBJ databases">
        <title>Streptantibioticus silvisoli sp. nov., acidotolerant actinomycetes 1 from pine litter.</title>
        <authorList>
            <person name="Swiecimska M."/>
            <person name="Golinska P."/>
            <person name="Sangal V."/>
            <person name="Wachnowicz B."/>
            <person name="Goodfellow M."/>
        </authorList>
    </citation>
    <scope>NUCLEOTIDE SEQUENCE [LARGE SCALE GENOMIC DNA]</scope>
    <source>
        <strain evidence="13 14">DSM 42109</strain>
    </source>
</reference>
<evidence type="ECO:0000256" key="7">
    <source>
        <dbReference type="ARBA" id="ARBA00022849"/>
    </source>
</evidence>
<comment type="similarity">
    <text evidence="2">Belongs to the ArsB family.</text>
</comment>
<accession>A0ABT7A222</accession>
<evidence type="ECO:0000256" key="11">
    <source>
        <dbReference type="SAM" id="Phobius"/>
    </source>
</evidence>
<keyword evidence="9 11" id="KW-0472">Membrane</keyword>
<evidence type="ECO:0000256" key="10">
    <source>
        <dbReference type="SAM" id="MobiDB-lite"/>
    </source>
</evidence>
<dbReference type="PANTHER" id="PTHR43302:SF5">
    <property type="entry name" value="TRANSPORTER ARSB-RELATED"/>
    <property type="match status" value="1"/>
</dbReference>
<keyword evidence="7" id="KW-0059">Arsenical resistance</keyword>
<comment type="caution">
    <text evidence="13">The sequence shown here is derived from an EMBL/GenBank/DDBJ whole genome shotgun (WGS) entry which is preliminary data.</text>
</comment>
<dbReference type="InterPro" id="IPR000802">
    <property type="entry name" value="Arsenical_pump_ArsB"/>
</dbReference>
<keyword evidence="6 11" id="KW-0812">Transmembrane</keyword>
<feature type="transmembrane region" description="Helical" evidence="11">
    <location>
        <begin position="356"/>
        <end position="381"/>
    </location>
</feature>
<gene>
    <name evidence="13" type="ORF">NMN56_026045</name>
</gene>
<feature type="transmembrane region" description="Helical" evidence="11">
    <location>
        <begin position="102"/>
        <end position="132"/>
    </location>
</feature>
<evidence type="ECO:0000256" key="5">
    <source>
        <dbReference type="ARBA" id="ARBA00022475"/>
    </source>
</evidence>
<evidence type="ECO:0000259" key="12">
    <source>
        <dbReference type="Pfam" id="PF03600"/>
    </source>
</evidence>
<keyword evidence="8 11" id="KW-1133">Transmembrane helix</keyword>
<evidence type="ECO:0000256" key="6">
    <source>
        <dbReference type="ARBA" id="ARBA00022692"/>
    </source>
</evidence>
<name>A0ABT7A222_9ACTN</name>
<protein>
    <submittedName>
        <fullName evidence="13">ArsB/NhaD family transporter</fullName>
    </submittedName>
</protein>
<feature type="transmembrane region" description="Helical" evidence="11">
    <location>
        <begin position="435"/>
        <end position="455"/>
    </location>
</feature>
<feature type="transmembrane region" description="Helical" evidence="11">
    <location>
        <begin position="316"/>
        <end position="336"/>
    </location>
</feature>
<keyword evidence="5" id="KW-1003">Cell membrane</keyword>
<evidence type="ECO:0000313" key="14">
    <source>
        <dbReference type="Proteomes" id="UP001214441"/>
    </source>
</evidence>
<evidence type="ECO:0000256" key="8">
    <source>
        <dbReference type="ARBA" id="ARBA00022989"/>
    </source>
</evidence>
<proteinExistence type="inferred from homology"/>
<comment type="subcellular location">
    <subcellularLocation>
        <location evidence="1">Cell membrane</location>
        <topology evidence="1">Multi-pass membrane protein</topology>
    </subcellularLocation>
</comment>
<feature type="transmembrane region" description="Helical" evidence="11">
    <location>
        <begin position="288"/>
        <end position="304"/>
    </location>
</feature>
<dbReference type="EMBL" id="JANCPR020000028">
    <property type="protein sequence ID" value="MDJ1135367.1"/>
    <property type="molecule type" value="Genomic_DNA"/>
</dbReference>
<evidence type="ECO:0000256" key="9">
    <source>
        <dbReference type="ARBA" id="ARBA00023136"/>
    </source>
</evidence>
<feature type="transmembrane region" description="Helical" evidence="11">
    <location>
        <begin position="262"/>
        <end position="282"/>
    </location>
</feature>
<dbReference type="Pfam" id="PF03600">
    <property type="entry name" value="CitMHS"/>
    <property type="match status" value="1"/>
</dbReference>
<evidence type="ECO:0000256" key="2">
    <source>
        <dbReference type="ARBA" id="ARBA00006433"/>
    </source>
</evidence>
<feature type="transmembrane region" description="Helical" evidence="11">
    <location>
        <begin position="167"/>
        <end position="194"/>
    </location>
</feature>
<feature type="transmembrane region" description="Helical" evidence="11">
    <location>
        <begin position="59"/>
        <end position="82"/>
    </location>
</feature>
<comment type="similarity">
    <text evidence="3">Belongs to the CitM (TC 2.A.11) transporter family.</text>
</comment>
<evidence type="ECO:0000256" key="4">
    <source>
        <dbReference type="ARBA" id="ARBA00022448"/>
    </source>
</evidence>
<keyword evidence="14" id="KW-1185">Reference proteome</keyword>
<evidence type="ECO:0000256" key="3">
    <source>
        <dbReference type="ARBA" id="ARBA00009843"/>
    </source>
</evidence>
<keyword evidence="4" id="KW-0813">Transport</keyword>
<feature type="compositionally biased region" description="Low complexity" evidence="10">
    <location>
        <begin position="234"/>
        <end position="250"/>
    </location>
</feature>